<feature type="compositionally biased region" description="Polar residues" evidence="2">
    <location>
        <begin position="730"/>
        <end position="753"/>
    </location>
</feature>
<dbReference type="Proteomes" id="UP001219933">
    <property type="component" value="Chromosome 1"/>
</dbReference>
<dbReference type="AlphaFoldDB" id="A0AAF0EQL6"/>
<dbReference type="Gene3D" id="3.40.50.2060">
    <property type="match status" value="1"/>
</dbReference>
<reference evidence="3" key="1">
    <citation type="submission" date="2023-03" db="EMBL/GenBank/DDBJ databases">
        <title>Mating type loci evolution in Malassezia.</title>
        <authorList>
            <person name="Coelho M.A."/>
        </authorList>
    </citation>
    <scope>NUCLEOTIDE SEQUENCE</scope>
    <source>
        <strain evidence="3">CBS 11721</strain>
    </source>
</reference>
<dbReference type="InterPro" id="IPR043127">
    <property type="entry name" value="Sec-1-like_dom3a"/>
</dbReference>
<name>A0AAF0EQL6_9BASI</name>
<feature type="region of interest" description="Disordered" evidence="2">
    <location>
        <begin position="601"/>
        <end position="672"/>
    </location>
</feature>
<evidence type="ECO:0000313" key="4">
    <source>
        <dbReference type="Proteomes" id="UP001219933"/>
    </source>
</evidence>
<dbReference type="InterPro" id="IPR027482">
    <property type="entry name" value="Sec1-like_dom2"/>
</dbReference>
<dbReference type="InterPro" id="IPR036045">
    <property type="entry name" value="Sec1-like_sf"/>
</dbReference>
<feature type="compositionally biased region" description="Basic and acidic residues" evidence="2">
    <location>
        <begin position="867"/>
        <end position="880"/>
    </location>
</feature>
<organism evidence="3 4">
    <name type="scientific">Malassezia cuniculi</name>
    <dbReference type="NCBI Taxonomy" id="948313"/>
    <lineage>
        <taxon>Eukaryota</taxon>
        <taxon>Fungi</taxon>
        <taxon>Dikarya</taxon>
        <taxon>Basidiomycota</taxon>
        <taxon>Ustilaginomycotina</taxon>
        <taxon>Malasseziomycetes</taxon>
        <taxon>Malasseziales</taxon>
        <taxon>Malasseziaceae</taxon>
        <taxon>Malassezia</taxon>
    </lineage>
</organism>
<keyword evidence="4" id="KW-1185">Reference proteome</keyword>
<accession>A0AAF0EQL6</accession>
<dbReference type="SUPFAM" id="SSF56815">
    <property type="entry name" value="Sec1/munc18-like (SM) proteins"/>
    <property type="match status" value="1"/>
</dbReference>
<dbReference type="Pfam" id="PF00995">
    <property type="entry name" value="Sec1"/>
    <property type="match status" value="1"/>
</dbReference>
<evidence type="ECO:0000256" key="1">
    <source>
        <dbReference type="ARBA" id="ARBA00009884"/>
    </source>
</evidence>
<dbReference type="PANTHER" id="PTHR11679">
    <property type="entry name" value="VESICLE PROTEIN SORTING-ASSOCIATED"/>
    <property type="match status" value="1"/>
</dbReference>
<dbReference type="GO" id="GO:0016192">
    <property type="term" value="P:vesicle-mediated transport"/>
    <property type="evidence" value="ECO:0007669"/>
    <property type="project" value="InterPro"/>
</dbReference>
<feature type="region of interest" description="Disordered" evidence="2">
    <location>
        <begin position="730"/>
        <end position="773"/>
    </location>
</feature>
<feature type="compositionally biased region" description="Low complexity" evidence="2">
    <location>
        <begin position="823"/>
        <end position="855"/>
    </location>
</feature>
<feature type="compositionally biased region" description="Basic and acidic residues" evidence="2">
    <location>
        <begin position="216"/>
        <end position="234"/>
    </location>
</feature>
<evidence type="ECO:0000313" key="3">
    <source>
        <dbReference type="EMBL" id="WFD33424.1"/>
    </source>
</evidence>
<feature type="region of interest" description="Disordered" evidence="2">
    <location>
        <begin position="210"/>
        <end position="234"/>
    </location>
</feature>
<dbReference type="Gene3D" id="3.90.830.10">
    <property type="entry name" value="Syntaxin Binding Protein 1, Chain A, domain 2"/>
    <property type="match status" value="1"/>
</dbReference>
<feature type="region of interest" description="Disordered" evidence="2">
    <location>
        <begin position="785"/>
        <end position="889"/>
    </location>
</feature>
<protein>
    <submittedName>
        <fullName evidence="3">Syntaxin binding protein 1</fullName>
    </submittedName>
</protein>
<dbReference type="InterPro" id="IPR043154">
    <property type="entry name" value="Sec-1-like_dom1"/>
</dbReference>
<dbReference type="Gene3D" id="3.40.50.1910">
    <property type="match status" value="1"/>
</dbReference>
<sequence length="889" mass="97833">MPAKSLQTLVKQRYLGILQSVRPASQWKALVVDSVTMQLLASVMRMFDILEQRVTKVENIEKYREPSPGNEAIYLLTATSQNVRRLIKELAPAEGPPQFDAAHVFFVDALSDTLADQLMQSRAAPRLKQLQELFIHMWPIEAQVFTLKDPQAFYSLYQPLSGTYSVGSDESIAALQVALDEATRNLFNLCVTLNEFPLIRYYNPGSEPLGPLSKIEQGETVDRPELDKPNPRAAKDAVHVGEPFTKQLALRVQAALDEYTKGGQMLGEPGRPPSVLLITDRSMDAVSPFLHEFTYQAMINDLLHIEDGTKYKHSYTNSEGIKEEQTVELSDEDDIWVAIRHLHIAEAVEYLTKQFQQHMGEQSEFSANQSISGMRDMLASLPHMQSTKEKLSVHLSLAQKCMDHFEKSRLPQQAMVEQNSATHHTPEGGKPRSLVEDMVTLLDDPRVSNADKVRIIALYIMFCDGVQDEDRKRLFQHARLSNGEIASVNNLVHLGVRVVRDQSGSGLDALFKKRRRQLQQRTDKHAEEYELSRYQPLVRTMIEDHVLGKLDQSLFPYVRNAPEEHHSLSSTFHRSTGGSFSASASDMASSLMSHAISATGGRDSPFARVGRGHDASSASSRVGTSSLRSARPTWHQKSRSNSVVPTPATAGGAGAGGAVVPPGSRPSMSEMSNPNAQRVMVFVAGGMTYSEMRTAYLCGKRLSADVYIGSSHVLTPDSFMEALRLLGSSRQPNTNAGQRRVNLASQDKPSSSGLLHRKQAATNQPSERIDYAQNMSPQERYDLTFETEDVPPPPPPQAQPSGLRKLSNTLGKDKSATAPQSMSPQTTPVPAQAATASSASLASASASASAPHSAPGTQSASSILRPKKLEAPRIGKDLSRFKQAFSFKK</sequence>
<proteinExistence type="inferred from homology"/>
<comment type="similarity">
    <text evidence="1">Belongs to the STXBP/unc-18/SEC1 family.</text>
</comment>
<dbReference type="InterPro" id="IPR001619">
    <property type="entry name" value="Sec1-like"/>
</dbReference>
<dbReference type="Gene3D" id="1.25.40.60">
    <property type="match status" value="1"/>
</dbReference>
<dbReference type="EMBL" id="CP119877">
    <property type="protein sequence ID" value="WFD33424.1"/>
    <property type="molecule type" value="Genomic_DNA"/>
</dbReference>
<feature type="compositionally biased region" description="Low complexity" evidence="2">
    <location>
        <begin position="615"/>
        <end position="630"/>
    </location>
</feature>
<evidence type="ECO:0000256" key="2">
    <source>
        <dbReference type="SAM" id="MobiDB-lite"/>
    </source>
</evidence>
<gene>
    <name evidence="3" type="primary">sec1</name>
    <name evidence="3" type="ORF">MCUN1_000237</name>
</gene>